<dbReference type="SUPFAM" id="SSF47413">
    <property type="entry name" value="lambda repressor-like DNA-binding domains"/>
    <property type="match status" value="1"/>
</dbReference>
<evidence type="ECO:0000313" key="5">
    <source>
        <dbReference type="Proteomes" id="UP000585681"/>
    </source>
</evidence>
<evidence type="ECO:0000256" key="2">
    <source>
        <dbReference type="SAM" id="Phobius"/>
    </source>
</evidence>
<proteinExistence type="predicted"/>
<organism evidence="4 5">
    <name type="scientific">Actibacterium naphthalenivorans</name>
    <dbReference type="NCBI Taxonomy" id="1614693"/>
    <lineage>
        <taxon>Bacteria</taxon>
        <taxon>Pseudomonadati</taxon>
        <taxon>Pseudomonadota</taxon>
        <taxon>Alphaproteobacteria</taxon>
        <taxon>Rhodobacterales</taxon>
        <taxon>Roseobacteraceae</taxon>
        <taxon>Actibacterium</taxon>
    </lineage>
</organism>
<evidence type="ECO:0000256" key="1">
    <source>
        <dbReference type="SAM" id="MobiDB-lite"/>
    </source>
</evidence>
<dbReference type="InterPro" id="IPR010982">
    <property type="entry name" value="Lambda_DNA-bd_dom_sf"/>
</dbReference>
<protein>
    <submittedName>
        <fullName evidence="4">Transcriptional regulator with XRE-family HTH domain</fullName>
    </submittedName>
</protein>
<dbReference type="Proteomes" id="UP000585681">
    <property type="component" value="Unassembled WGS sequence"/>
</dbReference>
<dbReference type="CDD" id="cd00093">
    <property type="entry name" value="HTH_XRE"/>
    <property type="match status" value="1"/>
</dbReference>
<feature type="transmembrane region" description="Helical" evidence="2">
    <location>
        <begin position="137"/>
        <end position="157"/>
    </location>
</feature>
<evidence type="ECO:0000313" key="4">
    <source>
        <dbReference type="EMBL" id="MBB4022522.1"/>
    </source>
</evidence>
<dbReference type="RefSeq" id="WP_157445598.1">
    <property type="nucleotide sequence ID" value="NZ_JACIEQ010000003.1"/>
</dbReference>
<dbReference type="AlphaFoldDB" id="A0A840CEJ8"/>
<name>A0A840CEJ8_9RHOB</name>
<feature type="compositionally biased region" description="Low complexity" evidence="1">
    <location>
        <begin position="94"/>
        <end position="109"/>
    </location>
</feature>
<keyword evidence="2" id="KW-0472">Membrane</keyword>
<dbReference type="PROSITE" id="PS50943">
    <property type="entry name" value="HTH_CROC1"/>
    <property type="match status" value="1"/>
</dbReference>
<dbReference type="EMBL" id="JACIEQ010000003">
    <property type="protein sequence ID" value="MBB4022522.1"/>
    <property type="molecule type" value="Genomic_DNA"/>
</dbReference>
<keyword evidence="2" id="KW-0812">Transmembrane</keyword>
<dbReference type="InterPro" id="IPR001387">
    <property type="entry name" value="Cro/C1-type_HTH"/>
</dbReference>
<accession>A0A840CEJ8</accession>
<gene>
    <name evidence="4" type="ORF">GGR17_002341</name>
</gene>
<reference evidence="4" key="1">
    <citation type="submission" date="2020-08" db="EMBL/GenBank/DDBJ databases">
        <title>Genomic Encyclopedia of Type Strains, Phase IV (KMG-IV): sequencing the most valuable type-strain genomes for metagenomic binning, comparative biology and taxonomic classification.</title>
        <authorList>
            <person name="Goeker M."/>
        </authorList>
    </citation>
    <scope>NUCLEOTIDE SEQUENCE [LARGE SCALE GENOMIC DNA]</scope>
    <source>
        <strain evidence="4">DSM 105040</strain>
    </source>
</reference>
<sequence length="615" mass="68337">MTETPPAGGEAPVFGQYLKKRLAEENLNPSRLANLSQVSRTSIGRYISGKIATPNPFQENKILKALDGPEAYLEHYRQFRETGLTHKEALRAQSSEGSETSEVAEASEVLPDASEDSGQSEISRLDGSSRKDRHFRASWAILGLAAIILAPAIPWFLDLAHWRLIESELLADKADEPTKEQQAYETAKESILNSGIHPQFDVVWNKEGATVWLNKIDELPSEAQIEVSRDGITYARASNVANLLPNDQFIVRLNHYAWERPIGPFDFTDEVQALATAAIANSSSEQGGPITCAAGSCEISRYSFCNGNWSKLTLGRSPDTPEVDLDLEACDNVGLLNDCLSTPATLFPTGPLQTIYAELHANQGGTYRFSFKTLPLSFDIKNNGEEAVELTPLPPNVENAPYATAWFSKYTSNSDIRFRMYIGAGSCRVGDLALEDQFSAIYYDADGNGNLRGDLRYFSIPEPSRDFVEITLVGKDSTIFGPYRYRFPSDEIIARAVAATEKPDTFECDRKLVDPFDTKSWYYSCSAPSEYQNIYDWAKVSEIHFGSSPDNLSKIIKIDMSPRQMAVAQADSLSGDQPPVFEYSPPKDSRDLYFKIYYVDGSQGLLQRMTLPEPM</sequence>
<feature type="region of interest" description="Disordered" evidence="1">
    <location>
        <begin position="90"/>
        <end position="127"/>
    </location>
</feature>
<feature type="domain" description="HTH cro/C1-type" evidence="3">
    <location>
        <begin position="18"/>
        <end position="73"/>
    </location>
</feature>
<keyword evidence="5" id="KW-1185">Reference proteome</keyword>
<evidence type="ECO:0000259" key="3">
    <source>
        <dbReference type="PROSITE" id="PS50943"/>
    </source>
</evidence>
<comment type="caution">
    <text evidence="4">The sequence shown here is derived from an EMBL/GenBank/DDBJ whole genome shotgun (WGS) entry which is preliminary data.</text>
</comment>
<dbReference type="GO" id="GO:0003677">
    <property type="term" value="F:DNA binding"/>
    <property type="evidence" value="ECO:0007669"/>
    <property type="project" value="InterPro"/>
</dbReference>
<dbReference type="SMART" id="SM00530">
    <property type="entry name" value="HTH_XRE"/>
    <property type="match status" value="1"/>
</dbReference>
<keyword evidence="2" id="KW-1133">Transmembrane helix</keyword>